<evidence type="ECO:0000256" key="5">
    <source>
        <dbReference type="ARBA" id="ARBA00023002"/>
    </source>
</evidence>
<evidence type="ECO:0000256" key="3">
    <source>
        <dbReference type="ARBA" id="ARBA00022723"/>
    </source>
</evidence>
<dbReference type="Gene3D" id="3.90.180.10">
    <property type="entry name" value="Medium-chain alcohol dehydrogenases, catalytic domain"/>
    <property type="match status" value="1"/>
</dbReference>
<keyword evidence="5" id="KW-0560">Oxidoreductase</keyword>
<organism evidence="8">
    <name type="scientific">marine metagenome</name>
    <dbReference type="NCBI Taxonomy" id="408172"/>
    <lineage>
        <taxon>unclassified sequences</taxon>
        <taxon>metagenomes</taxon>
        <taxon>ecological metagenomes</taxon>
    </lineage>
</organism>
<name>A0A382HG66_9ZZZZ</name>
<dbReference type="PANTHER" id="PTHR43350:SF2">
    <property type="entry name" value="GROES-LIKE ZINC-BINDING ALCOHOL DEHYDROGENASE FAMILY PROTEIN"/>
    <property type="match status" value="1"/>
</dbReference>
<dbReference type="InterPro" id="IPR013154">
    <property type="entry name" value="ADH-like_N"/>
</dbReference>
<dbReference type="GO" id="GO:0016491">
    <property type="term" value="F:oxidoreductase activity"/>
    <property type="evidence" value="ECO:0007669"/>
    <property type="project" value="UniProtKB-KW"/>
</dbReference>
<dbReference type="Pfam" id="PF08240">
    <property type="entry name" value="ADH_N"/>
    <property type="match status" value="1"/>
</dbReference>
<dbReference type="InterPro" id="IPR013149">
    <property type="entry name" value="ADH-like_C"/>
</dbReference>
<feature type="domain" description="Alcohol dehydrogenase-like N-terminal" evidence="7">
    <location>
        <begin position="24"/>
        <end position="125"/>
    </location>
</feature>
<feature type="domain" description="Alcohol dehydrogenase-like C-terminal" evidence="6">
    <location>
        <begin position="197"/>
        <end position="272"/>
    </location>
</feature>
<dbReference type="SUPFAM" id="SSF51735">
    <property type="entry name" value="NAD(P)-binding Rossmann-fold domains"/>
    <property type="match status" value="1"/>
</dbReference>
<protein>
    <submittedName>
        <fullName evidence="8">Uncharacterized protein</fullName>
    </submittedName>
</protein>
<dbReference type="Gene3D" id="3.40.50.720">
    <property type="entry name" value="NAD(P)-binding Rossmann-like Domain"/>
    <property type="match status" value="1"/>
</dbReference>
<evidence type="ECO:0000256" key="2">
    <source>
        <dbReference type="ARBA" id="ARBA00008072"/>
    </source>
</evidence>
<dbReference type="InterPro" id="IPR011032">
    <property type="entry name" value="GroES-like_sf"/>
</dbReference>
<proteinExistence type="inferred from homology"/>
<evidence type="ECO:0000259" key="7">
    <source>
        <dbReference type="Pfam" id="PF08240"/>
    </source>
</evidence>
<evidence type="ECO:0000256" key="4">
    <source>
        <dbReference type="ARBA" id="ARBA00022833"/>
    </source>
</evidence>
<gene>
    <name evidence="8" type="ORF">METZ01_LOCUS239168</name>
</gene>
<keyword evidence="4" id="KW-0862">Zinc</keyword>
<reference evidence="8" key="1">
    <citation type="submission" date="2018-05" db="EMBL/GenBank/DDBJ databases">
        <authorList>
            <person name="Lanie J.A."/>
            <person name="Ng W.-L."/>
            <person name="Kazmierczak K.M."/>
            <person name="Andrzejewski T.M."/>
            <person name="Davidsen T.M."/>
            <person name="Wayne K.J."/>
            <person name="Tettelin H."/>
            <person name="Glass J.I."/>
            <person name="Rusch D."/>
            <person name="Podicherti R."/>
            <person name="Tsui H.-C.T."/>
            <person name="Winkler M.E."/>
        </authorList>
    </citation>
    <scope>NUCLEOTIDE SEQUENCE</scope>
</reference>
<dbReference type="SUPFAM" id="SSF50129">
    <property type="entry name" value="GroES-like"/>
    <property type="match status" value="1"/>
</dbReference>
<accession>A0A382HG66</accession>
<dbReference type="PANTHER" id="PTHR43350">
    <property type="entry name" value="NAD-DEPENDENT ALCOHOL DEHYDROGENASE"/>
    <property type="match status" value="1"/>
</dbReference>
<dbReference type="Pfam" id="PF00107">
    <property type="entry name" value="ADH_zinc_N"/>
    <property type="match status" value="1"/>
</dbReference>
<dbReference type="EMBL" id="UINC01061100">
    <property type="protein sequence ID" value="SVB86314.1"/>
    <property type="molecule type" value="Genomic_DNA"/>
</dbReference>
<dbReference type="AlphaFoldDB" id="A0A382HG66"/>
<sequence length="303" mass="33059">MRGIWLEKGELSYQDSLPMPVCGSEELLVKVRYAGICGTDIELQQGYYRFEGIPGHEFVGEISTGPRRGQRVVADINLGCGNCEHCRQDLHRHCLDRKVIGIKNRPGAFAEFLAVPENNLLTIPDSLPDSLAVLTEPTAAAFEILEQLADQIPERVLVVGAGRLGMLVAHVLSSAGSEVTLLMRNQERLQHIQDSSISVKADTGERHYSLAVDCTGSPAGFAAALASLEPRGTLVLKSTFPELSQFDLGAIMVHEIRLLGSRCGPMQRAIDWLSGGYFELPRITSLGFDACEQAFQLVDDPTI</sequence>
<evidence type="ECO:0000259" key="6">
    <source>
        <dbReference type="Pfam" id="PF00107"/>
    </source>
</evidence>
<dbReference type="GO" id="GO:0046872">
    <property type="term" value="F:metal ion binding"/>
    <property type="evidence" value="ECO:0007669"/>
    <property type="project" value="UniProtKB-KW"/>
</dbReference>
<keyword evidence="3" id="KW-0479">Metal-binding</keyword>
<comment type="similarity">
    <text evidence="2">Belongs to the zinc-containing alcohol dehydrogenase family.</text>
</comment>
<dbReference type="InterPro" id="IPR036291">
    <property type="entry name" value="NAD(P)-bd_dom_sf"/>
</dbReference>
<evidence type="ECO:0000313" key="8">
    <source>
        <dbReference type="EMBL" id="SVB86314.1"/>
    </source>
</evidence>
<feature type="non-terminal residue" evidence="8">
    <location>
        <position position="303"/>
    </location>
</feature>
<comment type="cofactor">
    <cofactor evidence="1">
        <name>Zn(2+)</name>
        <dbReference type="ChEBI" id="CHEBI:29105"/>
    </cofactor>
</comment>
<evidence type="ECO:0000256" key="1">
    <source>
        <dbReference type="ARBA" id="ARBA00001947"/>
    </source>
</evidence>